<dbReference type="PROSITE" id="PS00154">
    <property type="entry name" value="ATPASE_E1_E2"/>
    <property type="match status" value="1"/>
</dbReference>
<reference evidence="12 13" key="1">
    <citation type="journal article" date="2017" name="ISME J.">
        <title>Potential for microbial H2 and metal transformations associated with novel bacteria and archaea in deep terrestrial subsurface sediments.</title>
        <authorList>
            <person name="Hernsdorf A.W."/>
            <person name="Amano Y."/>
            <person name="Miyakawa K."/>
            <person name="Ise K."/>
            <person name="Suzuki Y."/>
            <person name="Anantharaman K."/>
            <person name="Probst A."/>
            <person name="Burstein D."/>
            <person name="Thomas B.C."/>
            <person name="Banfield J.F."/>
        </authorList>
    </citation>
    <scope>NUCLEOTIDE SEQUENCE [LARGE SCALE GENOMIC DNA]</scope>
    <source>
        <strain evidence="12">HGW-Falkowbacteria-2</strain>
    </source>
</reference>
<dbReference type="InterPro" id="IPR001757">
    <property type="entry name" value="P_typ_ATPase"/>
</dbReference>
<comment type="caution">
    <text evidence="12">The sequence shown here is derived from an EMBL/GenBank/DDBJ whole genome shotgun (WGS) entry which is preliminary data.</text>
</comment>
<name>A0A2N2E3Y4_9BACT</name>
<dbReference type="InterPro" id="IPR023214">
    <property type="entry name" value="HAD_sf"/>
</dbReference>
<feature type="transmembrane region" description="Helical" evidence="10">
    <location>
        <begin position="713"/>
        <end position="735"/>
    </location>
</feature>
<keyword evidence="3 10" id="KW-0812">Transmembrane</keyword>
<keyword evidence="6" id="KW-0460">Magnesium</keyword>
<dbReference type="Gene3D" id="3.40.1110.10">
    <property type="entry name" value="Calcium-transporting ATPase, cytoplasmic domain N"/>
    <property type="match status" value="1"/>
</dbReference>
<dbReference type="Pfam" id="PF00702">
    <property type="entry name" value="Hydrolase"/>
    <property type="match status" value="1"/>
</dbReference>
<dbReference type="Pfam" id="PF00122">
    <property type="entry name" value="E1-E2_ATPase"/>
    <property type="match status" value="1"/>
</dbReference>
<feature type="transmembrane region" description="Helical" evidence="10">
    <location>
        <begin position="747"/>
        <end position="765"/>
    </location>
</feature>
<dbReference type="PRINTS" id="PR00119">
    <property type="entry name" value="CATATPASE"/>
</dbReference>
<dbReference type="AlphaFoldDB" id="A0A2N2E3Y4"/>
<dbReference type="NCBIfam" id="TIGR01494">
    <property type="entry name" value="ATPase_P-type"/>
    <property type="match status" value="2"/>
</dbReference>
<evidence type="ECO:0000256" key="4">
    <source>
        <dbReference type="ARBA" id="ARBA00022741"/>
    </source>
</evidence>
<dbReference type="InterPro" id="IPR023298">
    <property type="entry name" value="ATPase_P-typ_TM_dom_sf"/>
</dbReference>
<keyword evidence="8 10" id="KW-1133">Transmembrane helix</keyword>
<dbReference type="SUPFAM" id="SSF81653">
    <property type="entry name" value="Calcium ATPase, transduction domain A"/>
    <property type="match status" value="1"/>
</dbReference>
<dbReference type="Pfam" id="PF00689">
    <property type="entry name" value="Cation_ATPase_C"/>
    <property type="match status" value="1"/>
</dbReference>
<evidence type="ECO:0000256" key="1">
    <source>
        <dbReference type="ARBA" id="ARBA00004127"/>
    </source>
</evidence>
<evidence type="ECO:0000256" key="2">
    <source>
        <dbReference type="ARBA" id="ARBA00022553"/>
    </source>
</evidence>
<feature type="transmembrane region" description="Helical" evidence="10">
    <location>
        <begin position="811"/>
        <end position="833"/>
    </location>
</feature>
<evidence type="ECO:0000256" key="7">
    <source>
        <dbReference type="ARBA" id="ARBA00022967"/>
    </source>
</evidence>
<dbReference type="GO" id="GO:0016020">
    <property type="term" value="C:membrane"/>
    <property type="evidence" value="ECO:0007669"/>
    <property type="project" value="InterPro"/>
</dbReference>
<dbReference type="PRINTS" id="PR00120">
    <property type="entry name" value="HATPASE"/>
</dbReference>
<dbReference type="Pfam" id="PF00690">
    <property type="entry name" value="Cation_ATPase_N"/>
    <property type="match status" value="1"/>
</dbReference>
<dbReference type="SUPFAM" id="SSF81665">
    <property type="entry name" value="Calcium ATPase, transmembrane domain M"/>
    <property type="match status" value="1"/>
</dbReference>
<evidence type="ECO:0000313" key="12">
    <source>
        <dbReference type="EMBL" id="PKM89420.1"/>
    </source>
</evidence>
<dbReference type="InterPro" id="IPR044492">
    <property type="entry name" value="P_typ_ATPase_HD_dom"/>
</dbReference>
<dbReference type="InterPro" id="IPR008250">
    <property type="entry name" value="ATPase_P-typ_transduc_dom_A_sf"/>
</dbReference>
<feature type="transmembrane region" description="Helical" evidence="10">
    <location>
        <begin position="777"/>
        <end position="799"/>
    </location>
</feature>
<accession>A0A2N2E3Y4</accession>
<dbReference type="GO" id="GO:0012505">
    <property type="term" value="C:endomembrane system"/>
    <property type="evidence" value="ECO:0007669"/>
    <property type="project" value="UniProtKB-SubCell"/>
</dbReference>
<keyword evidence="2" id="KW-0597">Phosphoprotein</keyword>
<feature type="domain" description="Cation-transporting P-type ATPase N-terminal" evidence="11">
    <location>
        <begin position="5"/>
        <end position="78"/>
    </location>
</feature>
<dbReference type="GO" id="GO:0016887">
    <property type="term" value="F:ATP hydrolysis activity"/>
    <property type="evidence" value="ECO:0007669"/>
    <property type="project" value="InterPro"/>
</dbReference>
<evidence type="ECO:0000256" key="10">
    <source>
        <dbReference type="SAM" id="Phobius"/>
    </source>
</evidence>
<keyword evidence="7" id="KW-1278">Translocase</keyword>
<dbReference type="SMART" id="SM00831">
    <property type="entry name" value="Cation_ATPase_N"/>
    <property type="match status" value="1"/>
</dbReference>
<dbReference type="PANTHER" id="PTHR42861">
    <property type="entry name" value="CALCIUM-TRANSPORTING ATPASE"/>
    <property type="match status" value="1"/>
</dbReference>
<feature type="transmembrane region" description="Helical" evidence="10">
    <location>
        <begin position="83"/>
        <end position="101"/>
    </location>
</feature>
<dbReference type="InterPro" id="IPR018303">
    <property type="entry name" value="ATPase_P-typ_P_site"/>
</dbReference>
<feature type="transmembrane region" description="Helical" evidence="10">
    <location>
        <begin position="276"/>
        <end position="299"/>
    </location>
</feature>
<dbReference type="SFLD" id="SFLDS00003">
    <property type="entry name" value="Haloacid_Dehalogenase"/>
    <property type="match status" value="1"/>
</dbReference>
<dbReference type="EMBL" id="PHAH01000001">
    <property type="protein sequence ID" value="PKM89420.1"/>
    <property type="molecule type" value="Genomic_DNA"/>
</dbReference>
<dbReference type="InterPro" id="IPR023299">
    <property type="entry name" value="ATPase_P-typ_cyto_dom_N"/>
</dbReference>
<comment type="subcellular location">
    <subcellularLocation>
        <location evidence="1">Endomembrane system</location>
        <topology evidence="1">Multi-pass membrane protein</topology>
    </subcellularLocation>
</comment>
<evidence type="ECO:0000256" key="8">
    <source>
        <dbReference type="ARBA" id="ARBA00022989"/>
    </source>
</evidence>
<feature type="transmembrane region" description="Helical" evidence="10">
    <location>
        <begin position="245"/>
        <end position="264"/>
    </location>
</feature>
<keyword evidence="5" id="KW-0067">ATP-binding</keyword>
<evidence type="ECO:0000256" key="9">
    <source>
        <dbReference type="ARBA" id="ARBA00023136"/>
    </source>
</evidence>
<evidence type="ECO:0000256" key="3">
    <source>
        <dbReference type="ARBA" id="ARBA00022692"/>
    </source>
</evidence>
<dbReference type="Gene3D" id="2.70.150.10">
    <property type="entry name" value="Calcium-transporting ATPase, cytoplasmic transduction domain A"/>
    <property type="match status" value="1"/>
</dbReference>
<dbReference type="InterPro" id="IPR059000">
    <property type="entry name" value="ATPase_P-type_domA"/>
</dbReference>
<protein>
    <submittedName>
        <fullName evidence="12">Cation-transporting ATPase</fullName>
    </submittedName>
</protein>
<evidence type="ECO:0000256" key="5">
    <source>
        <dbReference type="ARBA" id="ARBA00022840"/>
    </source>
</evidence>
<keyword evidence="4" id="KW-0547">Nucleotide-binding</keyword>
<organism evidence="12 13">
    <name type="scientific">Candidatus Falkowbacteria bacterium HGW-Falkowbacteria-2</name>
    <dbReference type="NCBI Taxonomy" id="2013769"/>
    <lineage>
        <taxon>Bacteria</taxon>
        <taxon>Candidatus Falkowiibacteriota</taxon>
    </lineage>
</organism>
<feature type="transmembrane region" description="Helical" evidence="10">
    <location>
        <begin position="61"/>
        <end position="77"/>
    </location>
</feature>
<gene>
    <name evidence="12" type="ORF">CVU83_00165</name>
</gene>
<dbReference type="SUPFAM" id="SSF56784">
    <property type="entry name" value="HAD-like"/>
    <property type="match status" value="1"/>
</dbReference>
<keyword evidence="9 10" id="KW-0472">Membrane</keyword>
<dbReference type="Gene3D" id="3.40.50.1000">
    <property type="entry name" value="HAD superfamily/HAD-like"/>
    <property type="match status" value="1"/>
</dbReference>
<dbReference type="InterPro" id="IPR036412">
    <property type="entry name" value="HAD-like_sf"/>
</dbReference>
<evidence type="ECO:0000256" key="6">
    <source>
        <dbReference type="ARBA" id="ARBA00022842"/>
    </source>
</evidence>
<dbReference type="Proteomes" id="UP000233325">
    <property type="component" value="Unassembled WGS sequence"/>
</dbReference>
<dbReference type="GO" id="GO:0005524">
    <property type="term" value="F:ATP binding"/>
    <property type="evidence" value="ECO:0007669"/>
    <property type="project" value="UniProtKB-KW"/>
</dbReference>
<dbReference type="InterPro" id="IPR006068">
    <property type="entry name" value="ATPase_P-typ_cation-transptr_C"/>
</dbReference>
<dbReference type="SFLD" id="SFLDF00027">
    <property type="entry name" value="p-type_atpase"/>
    <property type="match status" value="1"/>
</dbReference>
<dbReference type="SFLD" id="SFLDG00002">
    <property type="entry name" value="C1.7:_P-type_atpase_like"/>
    <property type="match status" value="1"/>
</dbReference>
<sequence>MAWQEYATLDVLDLCKQKASSCETGLSTEDAQNRLQTGGRNIISVSRASAWQIMIRQLKSPFIYMLLAAAILSAALTNYSEGIMIFLFIAINTALGFFQEYRSEKTAGMLSKLISWRSKVIRSGREQNIPMDELVSGDVVVLETGDKIGADARILSVHNFSVDESALTGESEAVYKQAERLPSADKNISAASNMVFAGTAVVSGRALAMVTVTGKHTEFGRIASLTSSTKRISNFQVGISKFSSFIMKLVLVTLAFILLLNFVIKGGSLNWTELLLFGIALAIGVIPEALPLVMTFSFSKGAANLAKRKVVVKRLSAVEDLGNIEILCSDKTGTLTENKLRVADRFALTPQGEEETLLLSLLASGPDVENDDPFDQAIRLAAGKSGQNWLSDYKVLFESPFDPKFLRNNVLAEKDKKAVFVVRGALEVILPMCTVADTKKIEDWARKQGALGRRVLAVASKRISKLHFDDFGSRFREQEKKMNFIGLISFSDPVKASTISAVAHAAELGIKIKIITGDSAEVAGAVGVEVGLCARPSEVMLASVFSTLSDEEKDKALEQYNIFARVAPDEKHEIIKRLQEKYSVGYLGDGINDAPALKAAGVSLAVDNASDIAREAADIILLENDLNIIIDGIREGRAIFANSIKYIKATLASNFGNFYAVAIASLLIPYLPMLPLQILLLNLLSDFPMIAIAGDRVDDEELKTPKRYDTREIIIAALALGVISTIFDFMSFAIFSRISPSILQTNWFIASVLTELVFIFSIRSRRFFLFARRPGKALLWLTLPAAALAVIIPFTAFGAKYFHFVAPKPIYIVWILGICALYLASTEAFKLIYYRSNKKKDADILLQPLVSVK</sequence>
<evidence type="ECO:0000313" key="13">
    <source>
        <dbReference type="Proteomes" id="UP000233325"/>
    </source>
</evidence>
<dbReference type="FunFam" id="2.70.150.10:FF:000160">
    <property type="entry name" value="Sarcoplasmic/endoplasmic reticulum calcium ATPase 1"/>
    <property type="match status" value="1"/>
</dbReference>
<dbReference type="InterPro" id="IPR004014">
    <property type="entry name" value="ATPase_P-typ_cation-transptr_N"/>
</dbReference>
<dbReference type="Gene3D" id="1.20.1110.10">
    <property type="entry name" value="Calcium-transporting ATPase, transmembrane domain"/>
    <property type="match status" value="1"/>
</dbReference>
<evidence type="ECO:0000259" key="11">
    <source>
        <dbReference type="SMART" id="SM00831"/>
    </source>
</evidence>
<proteinExistence type="predicted"/>